<dbReference type="PROSITE" id="PS51111">
    <property type="entry name" value="REJ"/>
    <property type="match status" value="1"/>
</dbReference>
<evidence type="ECO:0000256" key="15">
    <source>
        <dbReference type="SAM" id="MobiDB-lite"/>
    </source>
</evidence>
<dbReference type="SMART" id="SM00321">
    <property type="entry name" value="WSC"/>
    <property type="match status" value="1"/>
</dbReference>
<dbReference type="PROSITE" id="PS50095">
    <property type="entry name" value="PLAT"/>
    <property type="match status" value="1"/>
</dbReference>
<keyword evidence="5" id="KW-0433">Leucine-rich repeat</keyword>
<organism evidence="23 24">
    <name type="scientific">Pleuronectes platessa</name>
    <name type="common">European plaice</name>
    <dbReference type="NCBI Taxonomy" id="8262"/>
    <lineage>
        <taxon>Eukaryota</taxon>
        <taxon>Metazoa</taxon>
        <taxon>Chordata</taxon>
        <taxon>Craniata</taxon>
        <taxon>Vertebrata</taxon>
        <taxon>Euteleostomi</taxon>
        <taxon>Actinopterygii</taxon>
        <taxon>Neopterygii</taxon>
        <taxon>Teleostei</taxon>
        <taxon>Neoteleostei</taxon>
        <taxon>Acanthomorphata</taxon>
        <taxon>Carangaria</taxon>
        <taxon>Pleuronectiformes</taxon>
        <taxon>Pleuronectoidei</taxon>
        <taxon>Pleuronectidae</taxon>
        <taxon>Pleuronectes</taxon>
    </lineage>
</organism>
<feature type="transmembrane region" description="Helical" evidence="16">
    <location>
        <begin position="4024"/>
        <end position="4045"/>
    </location>
</feature>
<keyword evidence="9 16" id="KW-1133">Transmembrane helix</keyword>
<keyword evidence="8" id="KW-0677">Repeat</keyword>
<dbReference type="InterPro" id="IPR003591">
    <property type="entry name" value="Leu-rich_rpt_typical-subtyp"/>
</dbReference>
<feature type="domain" description="C-type lectin" evidence="18">
    <location>
        <begin position="458"/>
        <end position="571"/>
    </location>
</feature>
<dbReference type="SMART" id="SM00089">
    <property type="entry name" value="PKD"/>
    <property type="match status" value="15"/>
</dbReference>
<dbReference type="FunFam" id="2.60.60.20:FF:000012">
    <property type="entry name" value="polycystin-1 isoform X2"/>
    <property type="match status" value="1"/>
</dbReference>
<dbReference type="Pfam" id="PF01477">
    <property type="entry name" value="PLAT"/>
    <property type="match status" value="1"/>
</dbReference>
<dbReference type="InterPro" id="IPR042060">
    <property type="entry name" value="PLAT_polycystin1"/>
</dbReference>
<dbReference type="InterPro" id="IPR014010">
    <property type="entry name" value="REJ_dom"/>
</dbReference>
<feature type="domain" description="PKD" evidence="19">
    <location>
        <begin position="1142"/>
        <end position="1219"/>
    </location>
</feature>
<protein>
    <recommendedName>
        <fullName evidence="25">Polycystin-1</fullName>
    </recommendedName>
</protein>
<feature type="domain" description="PLAT" evidence="20">
    <location>
        <begin position="3303"/>
        <end position="3418"/>
    </location>
</feature>
<feature type="domain" description="PKD" evidence="19">
    <location>
        <begin position="1580"/>
        <end position="1644"/>
    </location>
</feature>
<evidence type="ECO:0000256" key="2">
    <source>
        <dbReference type="ARBA" id="ARBA00004651"/>
    </source>
</evidence>
<evidence type="ECO:0000256" key="10">
    <source>
        <dbReference type="ARBA" id="ARBA00023069"/>
    </source>
</evidence>
<dbReference type="EMBL" id="CADEAL010000525">
    <property type="protein sequence ID" value="CAB1421493.1"/>
    <property type="molecule type" value="Genomic_DNA"/>
</dbReference>
<dbReference type="InterPro" id="IPR000601">
    <property type="entry name" value="PKD_dom"/>
</dbReference>
<dbReference type="InterPro" id="IPR016187">
    <property type="entry name" value="CTDL_fold"/>
</dbReference>
<dbReference type="NCBIfam" id="TIGR00864">
    <property type="entry name" value="PCC"/>
    <property type="match status" value="1"/>
</dbReference>
<evidence type="ECO:0000259" key="18">
    <source>
        <dbReference type="PROSITE" id="PS50041"/>
    </source>
</evidence>
<dbReference type="CDD" id="cd00146">
    <property type="entry name" value="PKD"/>
    <property type="match status" value="10"/>
</dbReference>
<accession>A0A9N7TZ80</accession>
<gene>
    <name evidence="23" type="ORF">PLEPLA_LOCUS9379</name>
</gene>
<feature type="transmembrane region" description="Helical" evidence="16">
    <location>
        <begin position="3260"/>
        <end position="3280"/>
    </location>
</feature>
<feature type="domain" description="PKD" evidence="19">
    <location>
        <begin position="1249"/>
        <end position="1303"/>
    </location>
</feature>
<feature type="domain" description="PKD" evidence="19">
    <location>
        <begin position="332"/>
        <end position="400"/>
    </location>
</feature>
<dbReference type="InterPro" id="IPR016186">
    <property type="entry name" value="C-type_lectin-like/link_sf"/>
</dbReference>
<feature type="signal peptide" evidence="17">
    <location>
        <begin position="1"/>
        <end position="38"/>
    </location>
</feature>
<feature type="domain" description="PKD" evidence="19">
    <location>
        <begin position="2194"/>
        <end position="2249"/>
    </location>
</feature>
<dbReference type="InterPro" id="IPR006228">
    <property type="entry name" value="Polycystin_cat"/>
</dbReference>
<feature type="region of interest" description="Disordered" evidence="15">
    <location>
        <begin position="2884"/>
        <end position="2910"/>
    </location>
</feature>
<dbReference type="PANTHER" id="PTHR46730">
    <property type="entry name" value="POLYCYSTIN-1"/>
    <property type="match status" value="1"/>
</dbReference>
<proteinExistence type="inferred from homology"/>
<feature type="transmembrane region" description="Helical" evidence="16">
    <location>
        <begin position="4265"/>
        <end position="4287"/>
    </location>
</feature>
<dbReference type="PANTHER" id="PTHR46730:SF3">
    <property type="entry name" value="POLYCYSTIN-1"/>
    <property type="match status" value="1"/>
</dbReference>
<evidence type="ECO:0000256" key="5">
    <source>
        <dbReference type="ARBA" id="ARBA00022614"/>
    </source>
</evidence>
<keyword evidence="10" id="KW-0969">Cilium</keyword>
<evidence type="ECO:0000256" key="13">
    <source>
        <dbReference type="ARBA" id="ARBA00023273"/>
    </source>
</evidence>
<keyword evidence="12" id="KW-0325">Glycoprotein</keyword>
<evidence type="ECO:0008006" key="25">
    <source>
        <dbReference type="Google" id="ProtNLM"/>
    </source>
</evidence>
<dbReference type="InterPro" id="IPR032675">
    <property type="entry name" value="LRR_dom_sf"/>
</dbReference>
<feature type="domain" description="REJ" evidence="21">
    <location>
        <begin position="2252"/>
        <end position="3003"/>
    </location>
</feature>
<feature type="transmembrane region" description="Helical" evidence="16">
    <location>
        <begin position="4157"/>
        <end position="4175"/>
    </location>
</feature>
<feature type="non-terminal residue" evidence="23">
    <location>
        <position position="4328"/>
    </location>
</feature>
<comment type="caution">
    <text evidence="23">The sequence shown here is derived from an EMBL/GenBank/DDBJ whole genome shotgun (WGS) entry which is preliminary data.</text>
</comment>
<dbReference type="PROSITE" id="PS50041">
    <property type="entry name" value="C_TYPE_LECTIN_2"/>
    <property type="match status" value="1"/>
</dbReference>
<dbReference type="Pfam" id="PF08016">
    <property type="entry name" value="PKD_channel"/>
    <property type="match status" value="1"/>
</dbReference>
<dbReference type="InterPro" id="IPR001611">
    <property type="entry name" value="Leu-rich_rpt"/>
</dbReference>
<dbReference type="SMART" id="SM00308">
    <property type="entry name" value="LH2"/>
    <property type="match status" value="1"/>
</dbReference>
<dbReference type="SMART" id="SM00369">
    <property type="entry name" value="LRR_TYP"/>
    <property type="match status" value="2"/>
</dbReference>
<dbReference type="CDD" id="cd00037">
    <property type="entry name" value="CLECT"/>
    <property type="match status" value="1"/>
</dbReference>
<dbReference type="InterPro" id="IPR000434">
    <property type="entry name" value="PC1"/>
</dbReference>
<dbReference type="FunFam" id="2.60.40.10:FF:002088">
    <property type="entry name" value="Polycystic kidney disease 1a"/>
    <property type="match status" value="1"/>
</dbReference>
<feature type="transmembrane region" description="Helical" evidence="16">
    <location>
        <begin position="4101"/>
        <end position="4126"/>
    </location>
</feature>
<dbReference type="Pfam" id="PF20519">
    <property type="entry name" value="Polycystin_dom"/>
    <property type="match status" value="1"/>
</dbReference>
<dbReference type="GO" id="GO:0005261">
    <property type="term" value="F:monoatomic cation channel activity"/>
    <property type="evidence" value="ECO:0007669"/>
    <property type="project" value="TreeGrafter"/>
</dbReference>
<dbReference type="Gene3D" id="3.80.10.10">
    <property type="entry name" value="Ribonuclease Inhibitor"/>
    <property type="match status" value="1"/>
</dbReference>
<feature type="transmembrane region" description="Helical" evidence="16">
    <location>
        <begin position="4065"/>
        <end position="4089"/>
    </location>
</feature>
<dbReference type="InterPro" id="IPR013783">
    <property type="entry name" value="Ig-like_fold"/>
</dbReference>
<feature type="transmembrane region" description="Helical" evidence="16">
    <location>
        <begin position="3507"/>
        <end position="3529"/>
    </location>
</feature>
<evidence type="ECO:0000256" key="16">
    <source>
        <dbReference type="SAM" id="Phobius"/>
    </source>
</evidence>
<reference evidence="23" key="1">
    <citation type="submission" date="2020-03" db="EMBL/GenBank/DDBJ databases">
        <authorList>
            <person name="Weist P."/>
        </authorList>
    </citation>
    <scope>NUCLEOTIDE SEQUENCE</scope>
</reference>
<dbReference type="PROSITE" id="PS50093">
    <property type="entry name" value="PKD"/>
    <property type="match status" value="9"/>
</dbReference>
<dbReference type="CDD" id="cd01752">
    <property type="entry name" value="PLAT_polycystin"/>
    <property type="match status" value="1"/>
</dbReference>
<dbReference type="InterPro" id="IPR000483">
    <property type="entry name" value="Cys-rich_flank_reg_C"/>
</dbReference>
<keyword evidence="13" id="KW-0966">Cell projection</keyword>
<dbReference type="GO" id="GO:0005886">
    <property type="term" value="C:plasma membrane"/>
    <property type="evidence" value="ECO:0007669"/>
    <property type="project" value="UniProtKB-SubCell"/>
</dbReference>
<feature type="region of interest" description="Disordered" evidence="15">
    <location>
        <begin position="527"/>
        <end position="548"/>
    </location>
</feature>
<keyword evidence="7 17" id="KW-0732">Signal</keyword>
<dbReference type="InterPro" id="IPR022409">
    <property type="entry name" value="PKD/Chitinase_dom"/>
</dbReference>
<dbReference type="SMART" id="SM00082">
    <property type="entry name" value="LRRCT"/>
    <property type="match status" value="1"/>
</dbReference>
<dbReference type="Pfam" id="PF13855">
    <property type="entry name" value="LRR_8"/>
    <property type="match status" value="1"/>
</dbReference>
<dbReference type="SUPFAM" id="SSF49723">
    <property type="entry name" value="Lipase/lipooxygenase domain (PLAT/LH2 domain)"/>
    <property type="match status" value="1"/>
</dbReference>
<keyword evidence="11 16" id="KW-0472">Membrane</keyword>
<feature type="domain" description="WSC" evidence="22">
    <location>
        <begin position="218"/>
        <end position="315"/>
    </location>
</feature>
<evidence type="ECO:0000259" key="20">
    <source>
        <dbReference type="PROSITE" id="PS50095"/>
    </source>
</evidence>
<name>A0A9N7TZ80_PLEPL</name>
<dbReference type="PROSITE" id="PS51212">
    <property type="entry name" value="WSC"/>
    <property type="match status" value="1"/>
</dbReference>
<dbReference type="PRINTS" id="PR00500">
    <property type="entry name" value="POLYCYSTIN1"/>
</dbReference>
<evidence type="ECO:0000259" key="22">
    <source>
        <dbReference type="PROSITE" id="PS51212"/>
    </source>
</evidence>
<dbReference type="InterPro" id="IPR002889">
    <property type="entry name" value="WSC_carb-bd"/>
</dbReference>
<feature type="transmembrane region" description="Helical" evidence="16">
    <location>
        <begin position="3860"/>
        <end position="3876"/>
    </location>
</feature>
<evidence type="ECO:0000256" key="17">
    <source>
        <dbReference type="SAM" id="SignalP"/>
    </source>
</evidence>
<evidence type="ECO:0000259" key="19">
    <source>
        <dbReference type="PROSITE" id="PS50093"/>
    </source>
</evidence>
<feature type="transmembrane region" description="Helical" evidence="16">
    <location>
        <begin position="3771"/>
        <end position="3792"/>
    </location>
</feature>
<dbReference type="GO" id="GO:0005929">
    <property type="term" value="C:cilium"/>
    <property type="evidence" value="ECO:0007669"/>
    <property type="project" value="UniProtKB-SubCell"/>
</dbReference>
<dbReference type="InterPro" id="IPR013122">
    <property type="entry name" value="PKD1_2_channel"/>
</dbReference>
<dbReference type="SMART" id="SM00034">
    <property type="entry name" value="CLECT"/>
    <property type="match status" value="1"/>
</dbReference>
<dbReference type="Pfam" id="PF00059">
    <property type="entry name" value="Lectin_C"/>
    <property type="match status" value="1"/>
</dbReference>
<evidence type="ECO:0000259" key="21">
    <source>
        <dbReference type="PROSITE" id="PS51111"/>
    </source>
</evidence>
<dbReference type="Gene3D" id="2.60.40.10">
    <property type="entry name" value="Immunoglobulins"/>
    <property type="match status" value="7"/>
</dbReference>
<feature type="compositionally biased region" description="Pro residues" evidence="15">
    <location>
        <begin position="535"/>
        <end position="544"/>
    </location>
</feature>
<dbReference type="Pfam" id="PF02010">
    <property type="entry name" value="REJ"/>
    <property type="match status" value="1"/>
</dbReference>
<feature type="domain" description="PKD" evidence="19">
    <location>
        <begin position="1325"/>
        <end position="1370"/>
    </location>
</feature>
<feature type="transmembrane region" description="Helical" evidence="16">
    <location>
        <begin position="3466"/>
        <end position="3487"/>
    </location>
</feature>
<feature type="chain" id="PRO_5040143951" description="Polycystin-1" evidence="17">
    <location>
        <begin position="39"/>
        <end position="4328"/>
    </location>
</feature>
<evidence type="ECO:0000313" key="23">
    <source>
        <dbReference type="EMBL" id="CAB1421493.1"/>
    </source>
</evidence>
<dbReference type="Gene3D" id="2.60.60.20">
    <property type="entry name" value="PLAT/LH2 domain"/>
    <property type="match status" value="1"/>
</dbReference>
<feature type="compositionally biased region" description="Low complexity" evidence="15">
    <location>
        <begin position="2899"/>
        <end position="2910"/>
    </location>
</feature>
<evidence type="ECO:0000256" key="3">
    <source>
        <dbReference type="ARBA" id="ARBA00007200"/>
    </source>
</evidence>
<evidence type="ECO:0000256" key="1">
    <source>
        <dbReference type="ARBA" id="ARBA00004138"/>
    </source>
</evidence>
<dbReference type="InterPro" id="IPR036392">
    <property type="entry name" value="PLAT/LH2_dom_sf"/>
</dbReference>
<comment type="similarity">
    <text evidence="3">Belongs to the polycystin family.</text>
</comment>
<dbReference type="InterPro" id="IPR000203">
    <property type="entry name" value="GPS"/>
</dbReference>
<dbReference type="GO" id="GO:0006816">
    <property type="term" value="P:calcium ion transport"/>
    <property type="evidence" value="ECO:0007669"/>
    <property type="project" value="TreeGrafter"/>
</dbReference>
<dbReference type="SUPFAM" id="SSF56436">
    <property type="entry name" value="C-type lectin-like"/>
    <property type="match status" value="1"/>
</dbReference>
<feature type="transmembrane region" description="Helical" evidence="16">
    <location>
        <begin position="4196"/>
        <end position="4215"/>
    </location>
</feature>
<dbReference type="SUPFAM" id="SSF52058">
    <property type="entry name" value="L domain-like"/>
    <property type="match status" value="1"/>
</dbReference>
<evidence type="ECO:0000313" key="24">
    <source>
        <dbReference type="Proteomes" id="UP001153269"/>
    </source>
</evidence>
<keyword evidence="6 16" id="KW-0812">Transmembrane</keyword>
<dbReference type="InterPro" id="IPR001304">
    <property type="entry name" value="C-type_lectin-like"/>
</dbReference>
<dbReference type="InterPro" id="IPR001024">
    <property type="entry name" value="PLAT/LH2_dom"/>
</dbReference>
<dbReference type="Gene3D" id="3.10.100.10">
    <property type="entry name" value="Mannose-Binding Protein A, subunit A"/>
    <property type="match status" value="1"/>
</dbReference>
<evidence type="ECO:0000256" key="9">
    <source>
        <dbReference type="ARBA" id="ARBA00022989"/>
    </source>
</evidence>
<dbReference type="SMART" id="SM00303">
    <property type="entry name" value="GPS"/>
    <property type="match status" value="1"/>
</dbReference>
<keyword evidence="4" id="KW-1003">Cell membrane</keyword>
<evidence type="ECO:0000256" key="14">
    <source>
        <dbReference type="PROSITE-ProRule" id="PRU00152"/>
    </source>
</evidence>
<comment type="caution">
    <text evidence="14">Lacks conserved residue(s) required for the propagation of feature annotation.</text>
</comment>
<feature type="domain" description="PKD" evidence="19">
    <location>
        <begin position="1853"/>
        <end position="1912"/>
    </location>
</feature>
<evidence type="ECO:0000256" key="6">
    <source>
        <dbReference type="ARBA" id="ARBA00022692"/>
    </source>
</evidence>
<evidence type="ECO:0000256" key="7">
    <source>
        <dbReference type="ARBA" id="ARBA00022729"/>
    </source>
</evidence>
<dbReference type="Proteomes" id="UP001153269">
    <property type="component" value="Unassembled WGS sequence"/>
</dbReference>
<dbReference type="InterPro" id="IPR046791">
    <property type="entry name" value="Polycystin_dom"/>
</dbReference>
<dbReference type="Pfam" id="PF00801">
    <property type="entry name" value="PKD"/>
    <property type="match status" value="11"/>
</dbReference>
<dbReference type="InterPro" id="IPR035986">
    <property type="entry name" value="PKD_dom_sf"/>
</dbReference>
<feature type="domain" description="PKD" evidence="19">
    <location>
        <begin position="1503"/>
        <end position="1560"/>
    </location>
</feature>
<keyword evidence="24" id="KW-1185">Reference proteome</keyword>
<sequence>MPCGNGLTLSKRKHGVCAPRFSFFSSLLVALCCLEAWGSGPQGDGGRSCGPCPVNCSCSLAEHQASCIVNCSNIGLERAPAAADIPLATSVLDLSKNHISSLDTSLLDRLPGLRELYLQGNRINVLPRGVFCCGPLSVVDLSNNQITTIEERTCDNLCNLTQIDLSSNPFDCDCKLFRLVIWLQERGVRVRRPDAMLCNTPSKLRHQPLLNVSLLTCGLNYAACPEDSSSGVVGRSQLVIFSSSTPGNFTREQCNSVCFAESHLYGGLGARHECLCSKNSEPNLISESQCSPACTNPHVMKECGWTLALDVFKVDFSISLKPLPLQSVHDPVALAATSSVTPVTLSWDFGDLSSRVNATETCLTTATHKYGLPGHYPVSVMAWAGNKEVSARGEVTVTVPPKLELHCPNLAVANKSLEFTLVSWGAVGVEVDWKITKDGVEVAKASPHCPKDGVYHAESSRCFQIVPGEMSWTDARQQCSDRGGDLAILRTDALCNLLAPNVTQERGVWLGLSDVNSPGKLQWVNGSEAQEGAEGPPPRSPIPPGNVCVSLDQRGQTSSHPCHAKRAYVCQYRPQVRVPDAGIWTVGLPVFTSQNPLHRASSSPLPAPQPPSSGIEVLLFPALSFVQAGRLSSLEFLTQELSSQIQVRFQTYSPHCHHPGLHLLLPGCGGPACAPVAVCVPNDTKTSDPPPCPHLEQWCPFQHRCLALSSPCQPASCPNCSQTHRLPAGALRPRYTLQNEVVFTLPAGPAAHVVVQEHLEDLLVSGGDVIALQHDAGPGSLLRCQSSIHSQWRQPVLALNQSEWFWINNTRHSADRSADSDADPLPDPELDVEVLVADGEGGWLEEVVCPVRVLYVGQSETQLQGAKLSDGLPEPGLYSLLVTSAEPAYPASASCPLRVVPPLGLTVLHPLPQNGSYYVQPNDTRLLLRVQSRYATQVSCRGSNRSITFQQECPSGVSSGAALCRPGLSSGTGVKVTEPSLYAVLELNLGAEEQRSPIQVELEAHSNVTEASLIIVVHVEEPLRGLVVQPHPAHRVLMESVVSYTASVLEGSSPTFKWTVDDKPYFTYYNTVLNVIYQHAAVYKLTVTARNHVSTLTEHFNVTVDRLQPMAGLSVKGVPDVVPQGSTQTLTTSVLVDMSVAATFRWFFGDGGYKEFEYKPPYAPALLCPDSPNQVLLSNNVTYIYSQPGIYSALVSVSNRYDNISQSINMSVYSILTRVDIQTETQHLLAGKSAVFEAHPLPSAYGIQYDWHFGDGSAPLQGRRLEHTFALSGNFNVCVSVNNTISAMEACAEMFVYEEIEDLKAESSSPTELHSPTAVRARLASGNNITWTYSMGDGAVYSSSEAHVTHNYNKDGNYTVNVTASNAVSSGWTILEVQVFVFQVIRMEPSGCVQEQTPVKFQAWVSGNESAHLYEWCFGDGSPNETHQGNPRVSHTYWKSGNYHLSLLLSSGVNRATKANFFNLVCVQPALTHISLPIEKSLYAVGEDILFQVKAEPRFNYFYQWDFGREEDSVLIHGSGNVLKMYKNPGRYMVTVTVFNNISSSNTSVVIEVLMPVGPIVIQHNGTKINNLTLQAPYAFTTSSQASDVNYTWNFGDGNTFAGQNTLHTYNMSGNYNITLTAANTVSWNHTTLPVAVLAPIRGLTVNASLVNVPLNASVHFEAQMEKGDGVRFSWIVCDHCTSIPATHTMYYTFRSVGTFNIIVTAENDVGTTQASILLFVQRELEGLQILAEEEIGGSGGTKENRCCFATNRLLHLQAGLKEGTNMTFTWNIIRELDPASSSFNITGKNVEVNFSKPGPCEIFLRAANLLGQLTINRTIHFMEPAKGLYLQISNNPVAVNSPTNLTVLTMEGSDLQYRWSVNGDTLIWNKSWKTHTFSSPGQKVVTVEVFNNVSSEVVLETVSVQEIISGLTFTATNVTDPNYIATGANVSLQGEVLTGTNVTWTWLIDGRTDTGRRTSLVFQEPKMALITLNATNDVSGQFVSRELFAQDKIQGLELRASKKIAGIGEKVEFTISMAAGSDVHLILSISGDATVITQPNQTYVHVFSRVDTYMVNLTAHNQVSSKRRHLQVEVMEPVRGLSILGSCTAIPVGVKRLFVANILTGKPVSFLWTIDLHHLHKISHMGKEVSYTPEEAGLLTIYLKAINALHHQNITMHILVQNLLTASFLYAAPQDTFIHKTITLMASITPRSTPVECLWDFGDGSSRVHTNTTTVGYEYKHPGHYMVKVNCSNLVSWVLAQVEVNISVLECEEPEVQVVQAPRLAIWRSQPTLVEASVDLKGCVRYGAQYLWQIYSKPSCDNDKDDQMSSGAVTRPSQSLPVPVIRLPVEVDVRRLQLSLPKMALVTGNYSLVFSLSYEGVPLRKAACLQLSVMAARLMPIIEGGTYRVWSRTQDLQLSAEQSYDPNLDPDSQSLLHYHWECQSTSKGPEHCSTLNFGLGSSGPVLGISGFELEAGVEYTFKLTISKDRMPPESTTQTVFVQSGHIPMVYLECVSCKAQSFYEVSQNSYVYLRGTCTNCQGFHRGRWSAMTLQNETLVLDSSSTTTGSGGMNLVLRQGVLRHIDSYIFTLHVTDGSLDGEGVASITLHRNMPPTGGECHLRGGGEAGVEYGDGDGEGWELRTLVDRVHFSCSGYTDLGDSESPLLYSLLVTRCREDFCEDFCVYKGSSPEHSAFLPPGFSSARQRVAVSITVEDHQGAAITALNKSIEVWLPHPPSGYSSLPHWLSHLTDTKLKKLLEQGDSQRVRELSLALITVLNEYERLRQSARVSRDERGYRVGVRSNITRALTALDLNTVNDIQQTSAALAQCTAVSREFVCEECQNSTLNKLESMLEILQTDTKQGTVTPTEIADNILHIMGDLIHQVSQSASQSYFQPYVDSPSPASNSSFSSSGEEHGGPLLDSSPSSSEPHPLRVAAKAYSLSSVLMMILLHGRVLNEEPLVLRGAEIAATGKLADPQSLLCYHGNNSPECQRFSIPRAFNNSLGRAAAGNSIMQLLFQVESNPFPFNYVANYTVSTEVASMEFRTENGTQIPISGLDDSLAITVAINNGSSAEVGVEGSGSGGLPTAGAVNISLCDSVVVRVSAGNTNRQAGLFVQLNFTSLEDASEMDNRVEDKEEPFITAYLDSHAGPSEFNCTDRRRISLSMTRGQDLDHKKYTFFLSPESYDTTLDYFINVSTPCSPGSRSVGVRLEVGVFASLCQYFSESDKQWRTDGMVPLAETNASRAFCRTKHLTSFGAGLFVPTNAVSFTMPVRSGAPSLVVLLVCVLGLLSYVVAAAILHKLDQLDLRRAGVVPLCGQDGLFKYEVQVKTGWSRGAGTTAHVGISLYGRESRSGHRHLDSRGAFSRNTLDIFHLATDTSLGSVWKIRIWHDNKGLSPAWMLQYVLVKDLQTGRSYYFLVEEWLSVDNEKTDGRVEIEVEPSEEAVLRHVPRLMWCELQRALCESHLWLSLWERPLRSPFTRLQRATCCTVLLQLLLLANTLWYSIVVDKRYSPWAVSQLSSLNGETVAAGVVTCLIVYPLYLLIFTLFRMSRSKCVSVEQVPPQMDQESVEIDDFLENSMAGSSFLFYNGETNSEETNVDLPTPSTKSVDSWTMAEEDTEDRDWPELLSDVSVVGGAGHGAGLPRLKRGQGSRHLGVDMTFNPDDEEGTEQRNKYFTSSDEDLIKHILADGQNFFPQADESEMADLSSIFGDKTEVILLQKLNEPLPLESVRRDPPKTAFTANTVMTDVCRPRRFPPWCGRATLWGSWAVIALANSVSIWAGRGFSQRVAMMWLISCFASFLCSCLLLEPIKVLCEAVYFAVFVRRLRPEDQDVLVEFPRVERVVQRVPRVRPPQGFALSQARHQARKVHMLHTMLKNFLVYMFFLLVVLLLNYSDSAKDAHGLRLRNQLQQVLHTPEYHNISSRDNVLMWLNESLLPRLLDDPALLRDTGSVLLGTMRLRQTCDTQVTGGAGDSDWGWFPSPNKDAEDSAGRDANWVWRLGQVRAYNSGDVVHQLSRSLMEASSSLQQLKQQHWLNYRTRAVFVEFSLYNINTNLLAVFSFLFEFPVSERAQSSLDLHVISLWPITGLDLQLLLTIILLALVLYFLVRGIMGFLREGYGYLLSAWRILGLCKLTLAASVCGLHLSRCTMAKKQWTLYMKHPRDAFTDFYPLAKQSQMYTVMSALLLLILVLKASHQLRFLREWAVFGRALRRSVWELLGVALALLVLMLAYSHTGHLLFHSVLDGYGSVSSSCLSLLGAGGRGLLSWRPGWTFTGPSSSLTSLVFHASFAVIRLVLLWLITSVLLRNYRRARAELYRPAVDLQDYEMVELFLRRLKMWMGLSRTKE</sequence>
<feature type="domain" description="PKD" evidence="19">
    <location>
        <begin position="1399"/>
        <end position="1457"/>
    </location>
</feature>
<evidence type="ECO:0000256" key="12">
    <source>
        <dbReference type="ARBA" id="ARBA00023180"/>
    </source>
</evidence>
<evidence type="ECO:0000256" key="11">
    <source>
        <dbReference type="ARBA" id="ARBA00023136"/>
    </source>
</evidence>
<evidence type="ECO:0000256" key="8">
    <source>
        <dbReference type="ARBA" id="ARBA00022737"/>
    </source>
</evidence>
<evidence type="ECO:0000256" key="4">
    <source>
        <dbReference type="ARBA" id="ARBA00022475"/>
    </source>
</evidence>
<comment type="subcellular location">
    <subcellularLocation>
        <location evidence="2">Cell membrane</location>
        <topology evidence="2">Multi-pass membrane protein</topology>
    </subcellularLocation>
    <subcellularLocation>
        <location evidence="1">Cell projection</location>
        <location evidence="1">Cilium</location>
    </subcellularLocation>
</comment>
<dbReference type="SUPFAM" id="SSF49299">
    <property type="entry name" value="PKD domain"/>
    <property type="match status" value="11"/>
</dbReference>
<dbReference type="InterPro" id="IPR002859">
    <property type="entry name" value="PKD/REJ-like"/>
</dbReference>